<evidence type="ECO:0000256" key="7">
    <source>
        <dbReference type="ARBA" id="ARBA00023014"/>
    </source>
</evidence>
<protein>
    <submittedName>
        <fullName evidence="10">PDR/VanB family oxidoreductase</fullName>
        <ecNumber evidence="10">1.-.-.-</ecNumber>
    </submittedName>
</protein>
<dbReference type="CDD" id="cd06185">
    <property type="entry name" value="PDR_like"/>
    <property type="match status" value="1"/>
</dbReference>
<evidence type="ECO:0000313" key="10">
    <source>
        <dbReference type="EMBL" id="MDT9592138.1"/>
    </source>
</evidence>
<dbReference type="SUPFAM" id="SSF63380">
    <property type="entry name" value="Riboflavin synthase domain-like"/>
    <property type="match status" value="1"/>
</dbReference>
<name>A0ABU3PSH1_9ACTN</name>
<dbReference type="EMBL" id="JAVYII010000001">
    <property type="protein sequence ID" value="MDT9592138.1"/>
    <property type="molecule type" value="Genomic_DNA"/>
</dbReference>
<dbReference type="InterPro" id="IPR008333">
    <property type="entry name" value="Cbr1-like_FAD-bd_dom"/>
</dbReference>
<evidence type="ECO:0000256" key="4">
    <source>
        <dbReference type="ARBA" id="ARBA00022723"/>
    </source>
</evidence>
<dbReference type="GO" id="GO:0016491">
    <property type="term" value="F:oxidoreductase activity"/>
    <property type="evidence" value="ECO:0007669"/>
    <property type="project" value="UniProtKB-KW"/>
</dbReference>
<feature type="domain" description="2Fe-2S ferredoxin-type" evidence="8">
    <location>
        <begin position="244"/>
        <end position="329"/>
    </location>
</feature>
<dbReference type="PROSITE" id="PS51085">
    <property type="entry name" value="2FE2S_FER_2"/>
    <property type="match status" value="1"/>
</dbReference>
<reference evidence="10 11" key="1">
    <citation type="submission" date="2023-08" db="EMBL/GenBank/DDBJ databases">
        <title>Nocardioides seae sp. nov., a bacterium isolated from a soil.</title>
        <authorList>
            <person name="Wang X."/>
        </authorList>
    </citation>
    <scope>NUCLEOTIDE SEQUENCE [LARGE SCALE GENOMIC DNA]</scope>
    <source>
        <strain evidence="10 11">YZH12</strain>
    </source>
</reference>
<dbReference type="Gene3D" id="3.10.20.30">
    <property type="match status" value="1"/>
</dbReference>
<dbReference type="Pfam" id="PF00970">
    <property type="entry name" value="FAD_binding_6"/>
    <property type="match status" value="1"/>
</dbReference>
<evidence type="ECO:0000256" key="1">
    <source>
        <dbReference type="ARBA" id="ARBA00001974"/>
    </source>
</evidence>
<accession>A0ABU3PSH1</accession>
<keyword evidence="4" id="KW-0479">Metal-binding</keyword>
<dbReference type="InterPro" id="IPR039261">
    <property type="entry name" value="FNR_nucleotide-bd"/>
</dbReference>
<keyword evidence="6" id="KW-0408">Iron</keyword>
<dbReference type="CDD" id="cd00207">
    <property type="entry name" value="fer2"/>
    <property type="match status" value="1"/>
</dbReference>
<keyword evidence="7" id="KW-0411">Iron-sulfur</keyword>
<dbReference type="InterPro" id="IPR017927">
    <property type="entry name" value="FAD-bd_FR_type"/>
</dbReference>
<comment type="cofactor">
    <cofactor evidence="1">
        <name>FAD</name>
        <dbReference type="ChEBI" id="CHEBI:57692"/>
    </cofactor>
</comment>
<evidence type="ECO:0000256" key="6">
    <source>
        <dbReference type="ARBA" id="ARBA00023004"/>
    </source>
</evidence>
<evidence type="ECO:0000256" key="2">
    <source>
        <dbReference type="ARBA" id="ARBA00022630"/>
    </source>
</evidence>
<keyword evidence="11" id="KW-1185">Reference proteome</keyword>
<organism evidence="10 11">
    <name type="scientific">Nocardioides imazamoxiresistens</name>
    <dbReference type="NCBI Taxonomy" id="3231893"/>
    <lineage>
        <taxon>Bacteria</taxon>
        <taxon>Bacillati</taxon>
        <taxon>Actinomycetota</taxon>
        <taxon>Actinomycetes</taxon>
        <taxon>Propionibacteriales</taxon>
        <taxon>Nocardioidaceae</taxon>
        <taxon>Nocardioides</taxon>
    </lineage>
</organism>
<keyword evidence="5 10" id="KW-0560">Oxidoreductase</keyword>
<dbReference type="Gene3D" id="2.40.30.10">
    <property type="entry name" value="Translation factors"/>
    <property type="match status" value="1"/>
</dbReference>
<evidence type="ECO:0000259" key="8">
    <source>
        <dbReference type="PROSITE" id="PS51085"/>
    </source>
</evidence>
<dbReference type="SUPFAM" id="SSF52343">
    <property type="entry name" value="Ferredoxin reductase-like, C-terminal NADP-linked domain"/>
    <property type="match status" value="1"/>
</dbReference>
<dbReference type="InterPro" id="IPR036010">
    <property type="entry name" value="2Fe-2S_ferredoxin-like_sf"/>
</dbReference>
<dbReference type="PROSITE" id="PS51384">
    <property type="entry name" value="FAD_FR"/>
    <property type="match status" value="1"/>
</dbReference>
<dbReference type="InterPro" id="IPR050415">
    <property type="entry name" value="MRET"/>
</dbReference>
<keyword evidence="2" id="KW-0285">Flavoprotein</keyword>
<evidence type="ECO:0000313" key="11">
    <source>
        <dbReference type="Proteomes" id="UP001268542"/>
    </source>
</evidence>
<evidence type="ECO:0000259" key="9">
    <source>
        <dbReference type="PROSITE" id="PS51384"/>
    </source>
</evidence>
<dbReference type="PRINTS" id="PR00409">
    <property type="entry name" value="PHDIOXRDTASE"/>
</dbReference>
<dbReference type="Gene3D" id="3.40.50.80">
    <property type="entry name" value="Nucleotide-binding domain of ferredoxin-NADP reductase (FNR) module"/>
    <property type="match status" value="1"/>
</dbReference>
<dbReference type="SUPFAM" id="SSF54292">
    <property type="entry name" value="2Fe-2S ferredoxin-like"/>
    <property type="match status" value="1"/>
</dbReference>
<gene>
    <name evidence="10" type="ORF">RDV89_03620</name>
</gene>
<dbReference type="Proteomes" id="UP001268542">
    <property type="component" value="Unassembled WGS sequence"/>
</dbReference>
<evidence type="ECO:0000256" key="3">
    <source>
        <dbReference type="ARBA" id="ARBA00022714"/>
    </source>
</evidence>
<feature type="domain" description="FAD-binding FR-type" evidence="9">
    <location>
        <begin position="16"/>
        <end position="118"/>
    </location>
</feature>
<proteinExistence type="predicted"/>
<dbReference type="PANTHER" id="PTHR47354:SF1">
    <property type="entry name" value="CARNITINE MONOOXYGENASE REDUCTASE SUBUNIT"/>
    <property type="match status" value="1"/>
</dbReference>
<comment type="caution">
    <text evidence="10">The sequence shown here is derived from an EMBL/GenBank/DDBJ whole genome shotgun (WGS) entry which is preliminary data.</text>
</comment>
<dbReference type="PROSITE" id="PS00197">
    <property type="entry name" value="2FE2S_FER_1"/>
    <property type="match status" value="1"/>
</dbReference>
<dbReference type="InterPro" id="IPR017938">
    <property type="entry name" value="Riboflavin_synthase-like_b-brl"/>
</dbReference>
<dbReference type="Pfam" id="PF00111">
    <property type="entry name" value="Fer2"/>
    <property type="match status" value="1"/>
</dbReference>
<sequence>MSDVAVRGAQGAVDIEQVRRLRVARKEQVATDVVVLDLVDPDGAEVPAWAPGAHVDLVLPGDLVRQYSLCGDPADRTRLQVGVLREAEGRGGSLYLHDTLTEGDVLEVRGPRNNFRLEPAGSYVFVAGGIGVTPLIPMVAEAIAREIPFEVMYGGRTRSSMSYVDHLEALCGERVSVRPQDEHGLLDLAGLLGEPREDAAIYCCGPEPLLQAVEAASAAWPTGALHLERFSPKELEAPVLAGSFEVELTLSGEVLTVPPDRSIMAVVEEAGVPIVASCLEGTCGSCETVILEGEADHRDSILTAAEQEANETMMICVSRAACPRLVLEL</sequence>
<dbReference type="RefSeq" id="WP_315731366.1">
    <property type="nucleotide sequence ID" value="NZ_JAVYII010000001.1"/>
</dbReference>
<dbReference type="PANTHER" id="PTHR47354">
    <property type="entry name" value="NADH OXIDOREDUCTASE HCR"/>
    <property type="match status" value="1"/>
</dbReference>
<dbReference type="InterPro" id="IPR012675">
    <property type="entry name" value="Beta-grasp_dom_sf"/>
</dbReference>
<dbReference type="InterPro" id="IPR001041">
    <property type="entry name" value="2Fe-2S_ferredoxin-type"/>
</dbReference>
<keyword evidence="3" id="KW-0001">2Fe-2S</keyword>
<evidence type="ECO:0000256" key="5">
    <source>
        <dbReference type="ARBA" id="ARBA00023002"/>
    </source>
</evidence>
<dbReference type="InterPro" id="IPR006058">
    <property type="entry name" value="2Fe2S_fd_BS"/>
</dbReference>
<dbReference type="EC" id="1.-.-.-" evidence="10"/>